<dbReference type="CDD" id="cd03784">
    <property type="entry name" value="GT1_Gtf-like"/>
    <property type="match status" value="1"/>
</dbReference>
<dbReference type="EMBL" id="MCOG01000121">
    <property type="protein sequence ID" value="ORY42098.1"/>
    <property type="molecule type" value="Genomic_DNA"/>
</dbReference>
<comment type="caution">
    <text evidence="3">The sequence shown here is derived from an EMBL/GenBank/DDBJ whole genome shotgun (WGS) entry which is preliminary data.</text>
</comment>
<keyword evidence="4" id="KW-1185">Reference proteome</keyword>
<proteinExistence type="predicted"/>
<sequence length="387" mass="43876">MKICWFCIPAHGHTNPTLSLVKEMTEAGHEIYYFSFNEFKEKIEKAGAKFISCDEQEFEMEDKENAERVAKDIVFSTQLIVKTTLALDEMVNEKVKEIKPDLVVSDSVAFWGKLIAIKYKIPYVSSTTTFAFNKNSASYMNQSIWNLAKMIFTMPKANKQLKPLQAKGYPVKNILDIIQNDNETNTIVYTSKYYQPCSDTFSEKYCFIGPSIRPVETPFEKTSDTTIFISMGTVIKNKSFYNDCVEAFRNTNYQVIISTGKSDTPFENLPSHIQVYPFVDQMAVLSISDVFITHCGMNSASEGLYFEVPLVLCPQTQEEEAVAIRTEELGAGIWLKRIRQSKDILEAVNKILADPTYKQSASKISKSFKECEGVKAAKAFLEGIKKE</sequence>
<reference evidence="3 4" key="1">
    <citation type="submission" date="2016-08" db="EMBL/GenBank/DDBJ databases">
        <title>A Parts List for Fungal Cellulosomes Revealed by Comparative Genomics.</title>
        <authorList>
            <consortium name="DOE Joint Genome Institute"/>
            <person name="Haitjema C.H."/>
            <person name="Gilmore S.P."/>
            <person name="Henske J.K."/>
            <person name="Solomon K.V."/>
            <person name="De Groot R."/>
            <person name="Kuo A."/>
            <person name="Mondo S.J."/>
            <person name="Salamov A.A."/>
            <person name="Labutti K."/>
            <person name="Zhao Z."/>
            <person name="Chiniquy J."/>
            <person name="Barry K."/>
            <person name="Brewer H.M."/>
            <person name="Purvine S.O."/>
            <person name="Wright A.T."/>
            <person name="Boxma B."/>
            <person name="Van Alen T."/>
            <person name="Hackstein J.H."/>
            <person name="Baker S.E."/>
            <person name="Grigoriev I.V."/>
            <person name="O'Malley M.A."/>
        </authorList>
    </citation>
    <scope>NUCLEOTIDE SEQUENCE [LARGE SCALE GENOMIC DNA]</scope>
    <source>
        <strain evidence="3 4">G1</strain>
    </source>
</reference>
<accession>A0A1Y2C4Y7</accession>
<dbReference type="InterPro" id="IPR035595">
    <property type="entry name" value="UDP_glycos_trans_CS"/>
</dbReference>
<dbReference type="GO" id="GO:0016758">
    <property type="term" value="F:hexosyltransferase activity"/>
    <property type="evidence" value="ECO:0007669"/>
    <property type="project" value="InterPro"/>
</dbReference>
<feature type="domain" description="Erythromycin biosynthesis protein CIII-like C-terminal" evidence="2">
    <location>
        <begin position="255"/>
        <end position="366"/>
    </location>
</feature>
<dbReference type="SUPFAM" id="SSF53756">
    <property type="entry name" value="UDP-Glycosyltransferase/glycogen phosphorylase"/>
    <property type="match status" value="1"/>
</dbReference>
<gene>
    <name evidence="3" type="ORF">LY90DRAFT_703879</name>
</gene>
<dbReference type="AlphaFoldDB" id="A0A1Y2C4Y7"/>
<dbReference type="PANTHER" id="PTHR21015">
    <property type="entry name" value="UDP-N-ACETYLGLUCOSAMINE--N-ACETYLMURAMYL-(PENTAPEPTIDE) PYROPHOSPHORYL-UNDECAPRENOL N-ACETYLGLUCOSAMINE TRANSFERASE 1"/>
    <property type="match status" value="1"/>
</dbReference>
<dbReference type="Proteomes" id="UP000193920">
    <property type="component" value="Unassembled WGS sequence"/>
</dbReference>
<dbReference type="STRING" id="1754190.A0A1Y2C4Y7"/>
<name>A0A1Y2C4Y7_9FUNG</name>
<dbReference type="PANTHER" id="PTHR21015:SF22">
    <property type="entry name" value="GLYCOSYLTRANSFERASE"/>
    <property type="match status" value="1"/>
</dbReference>
<dbReference type="GO" id="GO:0008194">
    <property type="term" value="F:UDP-glycosyltransferase activity"/>
    <property type="evidence" value="ECO:0007669"/>
    <property type="project" value="InterPro"/>
</dbReference>
<dbReference type="Pfam" id="PF06722">
    <property type="entry name" value="EryCIII-like_C"/>
    <property type="match status" value="1"/>
</dbReference>
<dbReference type="InterPro" id="IPR010610">
    <property type="entry name" value="EryCIII-like_C"/>
</dbReference>
<dbReference type="Gene3D" id="3.40.50.2000">
    <property type="entry name" value="Glycogen Phosphorylase B"/>
    <property type="match status" value="2"/>
</dbReference>
<dbReference type="InterPro" id="IPR006326">
    <property type="entry name" value="UDPGT_MGT-like"/>
</dbReference>
<organism evidence="3 4">
    <name type="scientific">Neocallimastix californiae</name>
    <dbReference type="NCBI Taxonomy" id="1754190"/>
    <lineage>
        <taxon>Eukaryota</taxon>
        <taxon>Fungi</taxon>
        <taxon>Fungi incertae sedis</taxon>
        <taxon>Chytridiomycota</taxon>
        <taxon>Chytridiomycota incertae sedis</taxon>
        <taxon>Neocallimastigomycetes</taxon>
        <taxon>Neocallimastigales</taxon>
        <taxon>Neocallimastigaceae</taxon>
        <taxon>Neocallimastix</taxon>
    </lineage>
</organism>
<protein>
    <submittedName>
        <fullName evidence="3">UDP-Glycosyltransferase/glycogen phosphorylase</fullName>
    </submittedName>
</protein>
<dbReference type="NCBIfam" id="TIGR01426">
    <property type="entry name" value="MGT"/>
    <property type="match status" value="1"/>
</dbReference>
<dbReference type="PROSITE" id="PS00375">
    <property type="entry name" value="UDPGT"/>
    <property type="match status" value="1"/>
</dbReference>
<evidence type="ECO:0000256" key="1">
    <source>
        <dbReference type="ARBA" id="ARBA00022679"/>
    </source>
</evidence>
<dbReference type="OrthoDB" id="2100656at2759"/>
<dbReference type="FunFam" id="3.40.50.2000:FF:000072">
    <property type="entry name" value="Glycosyl transferase"/>
    <property type="match status" value="1"/>
</dbReference>
<evidence type="ECO:0000313" key="3">
    <source>
        <dbReference type="EMBL" id="ORY42098.1"/>
    </source>
</evidence>
<evidence type="ECO:0000259" key="2">
    <source>
        <dbReference type="Pfam" id="PF06722"/>
    </source>
</evidence>
<dbReference type="InterPro" id="IPR002213">
    <property type="entry name" value="UDP_glucos_trans"/>
</dbReference>
<keyword evidence="1 3" id="KW-0808">Transferase</keyword>
<evidence type="ECO:0000313" key="4">
    <source>
        <dbReference type="Proteomes" id="UP000193920"/>
    </source>
</evidence>